<name>A0ABQ7FNY2_9ACTN</name>
<keyword evidence="4" id="KW-1185">Reference proteome</keyword>
<dbReference type="RefSeq" id="WP_170315826.1">
    <property type="nucleotide sequence ID" value="NZ_WHPN01000256.1"/>
</dbReference>
<evidence type="ECO:0000256" key="1">
    <source>
        <dbReference type="SAM" id="MobiDB-lite"/>
    </source>
</evidence>
<dbReference type="InterPro" id="IPR036390">
    <property type="entry name" value="WH_DNA-bd_sf"/>
</dbReference>
<evidence type="ECO:0000259" key="2">
    <source>
        <dbReference type="Pfam" id="PF12802"/>
    </source>
</evidence>
<feature type="compositionally biased region" description="Polar residues" evidence="1">
    <location>
        <begin position="101"/>
        <end position="112"/>
    </location>
</feature>
<accession>A0ABQ7FNY2</accession>
<dbReference type="InterPro" id="IPR000835">
    <property type="entry name" value="HTH_MarR-typ"/>
</dbReference>
<organism evidence="3 4">
    <name type="scientific">Streptomyces lycii</name>
    <dbReference type="NCBI Taxonomy" id="2654337"/>
    <lineage>
        <taxon>Bacteria</taxon>
        <taxon>Bacillati</taxon>
        <taxon>Actinomycetota</taxon>
        <taxon>Actinomycetes</taxon>
        <taxon>Kitasatosporales</taxon>
        <taxon>Streptomycetaceae</taxon>
        <taxon>Streptomyces</taxon>
    </lineage>
</organism>
<evidence type="ECO:0000313" key="3">
    <source>
        <dbReference type="EMBL" id="KAF4408922.1"/>
    </source>
</evidence>
<dbReference type="SUPFAM" id="SSF46785">
    <property type="entry name" value="Winged helix' DNA-binding domain"/>
    <property type="match status" value="1"/>
</dbReference>
<feature type="domain" description="HTH marR-type" evidence="2">
    <location>
        <begin position="23"/>
        <end position="80"/>
    </location>
</feature>
<comment type="caution">
    <text evidence="3">The sequence shown here is derived from an EMBL/GenBank/DDBJ whole genome shotgun (WGS) entry which is preliminary data.</text>
</comment>
<dbReference type="Pfam" id="PF12802">
    <property type="entry name" value="MarR_2"/>
    <property type="match status" value="1"/>
</dbReference>
<gene>
    <name evidence="3" type="ORF">GCU69_11595</name>
</gene>
<protein>
    <submittedName>
        <fullName evidence="3">Helix-turn-helix domain-containing protein</fullName>
    </submittedName>
</protein>
<sequence length="288" mass="29848">MSDTNPGGIRTLPSTPAPEPLTGLTGAPAAIYTELAHHTDPVTAAELALAAGLGRSTAGKALTTLEKLGLAVRTPGGHDGPRRTPDRWHPAPTREDGGDTGNCQQTVSTRPETSAAHASEPDGNRSEDEDATVDDKTPEASAAPADEDTIITTTQVTDTSLEPKPQGTAQTDGKDNDASTPLLHAGKTTEENSAPVAASTENRAAPTGVITPPGEKKRLAPGALRQMVIEHLAAHPGEAFTATKISRVIEKSSGAIANALEKLVNQGIAEQVSDKPRTFRRTSTTTTE</sequence>
<dbReference type="EMBL" id="WHPN01000256">
    <property type="protein sequence ID" value="KAF4408922.1"/>
    <property type="molecule type" value="Genomic_DNA"/>
</dbReference>
<dbReference type="Proteomes" id="UP000621266">
    <property type="component" value="Unassembled WGS sequence"/>
</dbReference>
<reference evidence="3 4" key="1">
    <citation type="submission" date="2019-10" db="EMBL/GenBank/DDBJ databases">
        <title>Streptomyces tenebrisbrunneis sp.nov., an endogenous actinomycete isolated from of Lycium ruthenicum.</title>
        <authorList>
            <person name="Ma L."/>
        </authorList>
    </citation>
    <scope>NUCLEOTIDE SEQUENCE [LARGE SCALE GENOMIC DNA]</scope>
    <source>
        <strain evidence="3 4">TRM 66187</strain>
    </source>
</reference>
<proteinExistence type="predicted"/>
<evidence type="ECO:0000313" key="4">
    <source>
        <dbReference type="Proteomes" id="UP000621266"/>
    </source>
</evidence>
<feature type="compositionally biased region" description="Low complexity" evidence="1">
    <location>
        <begin position="150"/>
        <end position="159"/>
    </location>
</feature>
<feature type="region of interest" description="Disordered" evidence="1">
    <location>
        <begin position="1"/>
        <end position="25"/>
    </location>
</feature>
<feature type="region of interest" description="Disordered" evidence="1">
    <location>
        <begin position="71"/>
        <end position="216"/>
    </location>
</feature>
<feature type="compositionally biased region" description="Basic and acidic residues" evidence="1">
    <location>
        <begin position="79"/>
        <end position="97"/>
    </location>
</feature>
<dbReference type="Gene3D" id="1.10.10.10">
    <property type="entry name" value="Winged helix-like DNA-binding domain superfamily/Winged helix DNA-binding domain"/>
    <property type="match status" value="1"/>
</dbReference>
<dbReference type="InterPro" id="IPR036388">
    <property type="entry name" value="WH-like_DNA-bd_sf"/>
</dbReference>